<dbReference type="Proteomes" id="UP000521227">
    <property type="component" value="Unassembled WGS sequence"/>
</dbReference>
<feature type="domain" description="Recombinase" evidence="2">
    <location>
        <begin position="170"/>
        <end position="284"/>
    </location>
</feature>
<dbReference type="PROSITE" id="PS51737">
    <property type="entry name" value="RECOMBINASE_DNA_BIND"/>
    <property type="match status" value="1"/>
</dbReference>
<dbReference type="Pfam" id="PF00239">
    <property type="entry name" value="Resolvase"/>
    <property type="match status" value="1"/>
</dbReference>
<sequence>MTPQSQKRQRCAIYTRKSTEHNLDLEFNSLDAQREACEAYIKSQAHEGWRLVPDHFDDGGLSGASLNRPSLQRLLDDVRDGKIDIILVYKVDRLTRSLADFAKLVELFDQHGVSFVSITQSFNTTSSMGRLTLNVLLSFAQFEREVIGERVRDKIAASKRKGLWVGGPVPLGYATEDKKLVVVPAEAKIVRLIFALYLEADSIASLAEVLGHKGIRTKIRSLSNGESRGGGPFGVGALAHLLRNRFYIGEIDYRGEIHAGEHEAILDRKLFDKVQEKLTKNTVDRAMRLKGSPALLMGRIFDDIGNRMTPSHSNKRGVRYRYYVSHALIQGRKRDAGSVSRVPATEIEHLVLQAVRQNLSSRNPDASPDQEAIIAQIDKIVVRREVLEIRLLETEPTSTNIIPGTRRTKDSPSAGSNTISIPWTAKIFSAVKGIVHAPDPTGPTLTPDTRDALLNAIAKARQWVSDMTLGRVKSFADIATKEKKVERHIRLLAPLAFVAPSIVQSIIEGTAPASLTITELAKSSVHSWRQQHHLLKVSSKR</sequence>
<feature type="domain" description="Resolvase/invertase-type recombinase catalytic" evidence="1">
    <location>
        <begin position="10"/>
        <end position="162"/>
    </location>
</feature>
<dbReference type="Gene3D" id="3.90.1750.20">
    <property type="entry name" value="Putative Large Serine Recombinase, Chain B, Domain 2"/>
    <property type="match status" value="1"/>
</dbReference>
<dbReference type="Pfam" id="PF07508">
    <property type="entry name" value="Recombinase"/>
    <property type="match status" value="1"/>
</dbReference>
<dbReference type="InterPro" id="IPR038109">
    <property type="entry name" value="DNA_bind_recomb_sf"/>
</dbReference>
<reference evidence="3 4" key="1">
    <citation type="submission" date="2020-08" db="EMBL/GenBank/DDBJ databases">
        <title>Genomic Encyclopedia of Type Strains, Phase IV (KMG-IV): sequencing the most valuable type-strain genomes for metagenomic binning, comparative biology and taxonomic classification.</title>
        <authorList>
            <person name="Goeker M."/>
        </authorList>
    </citation>
    <scope>NUCLEOTIDE SEQUENCE [LARGE SCALE GENOMIC DNA]</scope>
    <source>
        <strain evidence="3 4">DSM 17498</strain>
    </source>
</reference>
<name>A0A840MZ62_9BRAD</name>
<protein>
    <submittedName>
        <fullName evidence="3">DNA invertase Pin-like site-specific DNA recombinase</fullName>
    </submittedName>
</protein>
<dbReference type="PANTHER" id="PTHR30461">
    <property type="entry name" value="DNA-INVERTASE FROM LAMBDOID PROPHAGE"/>
    <property type="match status" value="1"/>
</dbReference>
<dbReference type="GO" id="GO:0003677">
    <property type="term" value="F:DNA binding"/>
    <property type="evidence" value="ECO:0007669"/>
    <property type="project" value="InterPro"/>
</dbReference>
<dbReference type="GO" id="GO:0000150">
    <property type="term" value="F:DNA strand exchange activity"/>
    <property type="evidence" value="ECO:0007669"/>
    <property type="project" value="InterPro"/>
</dbReference>
<evidence type="ECO:0000259" key="1">
    <source>
        <dbReference type="PROSITE" id="PS51736"/>
    </source>
</evidence>
<dbReference type="RefSeq" id="WP_184087187.1">
    <property type="nucleotide sequence ID" value="NZ_JACHIJ010000005.1"/>
</dbReference>
<dbReference type="InterPro" id="IPR011109">
    <property type="entry name" value="DNA_bind_recombinase_dom"/>
</dbReference>
<evidence type="ECO:0000259" key="2">
    <source>
        <dbReference type="PROSITE" id="PS51737"/>
    </source>
</evidence>
<dbReference type="InterPro" id="IPR006119">
    <property type="entry name" value="Resolv_N"/>
</dbReference>
<evidence type="ECO:0000313" key="3">
    <source>
        <dbReference type="EMBL" id="MBB5053569.1"/>
    </source>
</evidence>
<accession>A0A840MZ62</accession>
<dbReference type="PANTHER" id="PTHR30461:SF23">
    <property type="entry name" value="DNA RECOMBINASE-RELATED"/>
    <property type="match status" value="1"/>
</dbReference>
<comment type="caution">
    <text evidence="3">The sequence shown here is derived from an EMBL/GenBank/DDBJ whole genome shotgun (WGS) entry which is preliminary data.</text>
</comment>
<dbReference type="EMBL" id="JACHIJ010000005">
    <property type="protein sequence ID" value="MBB5053569.1"/>
    <property type="molecule type" value="Genomic_DNA"/>
</dbReference>
<dbReference type="InterPro" id="IPR050639">
    <property type="entry name" value="SSR_resolvase"/>
</dbReference>
<dbReference type="CDD" id="cd03768">
    <property type="entry name" value="SR_ResInv"/>
    <property type="match status" value="1"/>
</dbReference>
<gene>
    <name evidence="3" type="ORF">HNQ36_003569</name>
</gene>
<dbReference type="Gene3D" id="3.40.50.1390">
    <property type="entry name" value="Resolvase, N-terminal catalytic domain"/>
    <property type="match status" value="1"/>
</dbReference>
<organism evidence="3 4">
    <name type="scientific">Afipia massiliensis</name>
    <dbReference type="NCBI Taxonomy" id="211460"/>
    <lineage>
        <taxon>Bacteria</taxon>
        <taxon>Pseudomonadati</taxon>
        <taxon>Pseudomonadota</taxon>
        <taxon>Alphaproteobacteria</taxon>
        <taxon>Hyphomicrobiales</taxon>
        <taxon>Nitrobacteraceae</taxon>
        <taxon>Afipia</taxon>
    </lineage>
</organism>
<proteinExistence type="predicted"/>
<dbReference type="AlphaFoldDB" id="A0A840MZ62"/>
<evidence type="ECO:0000313" key="4">
    <source>
        <dbReference type="Proteomes" id="UP000521227"/>
    </source>
</evidence>
<dbReference type="SMART" id="SM00857">
    <property type="entry name" value="Resolvase"/>
    <property type="match status" value="1"/>
</dbReference>
<dbReference type="InterPro" id="IPR036162">
    <property type="entry name" value="Resolvase-like_N_sf"/>
</dbReference>
<dbReference type="SUPFAM" id="SSF53041">
    <property type="entry name" value="Resolvase-like"/>
    <property type="match status" value="1"/>
</dbReference>
<dbReference type="PROSITE" id="PS51736">
    <property type="entry name" value="RECOMBINASES_3"/>
    <property type="match status" value="1"/>
</dbReference>